<dbReference type="AlphaFoldDB" id="A0A364MX56"/>
<sequence length="424" mass="45327">MITSSPTISQPPSPNTTFHTPSHRPYHASRRTSASSSAPSPRFAVTTATARRFDAPPTPKPAFSAPSPVPSFAPSPQGRKRSYVDHGTQYTPPGFPPTYRSQPAATDSRTSTTTTTTGTAVSDHHNSAARTTADDPLSAPAIAPIPRGTPSAAPAVTEPPEPQLRVPPQPAAPAQDAVSQARPASREGVRPVAESDSIPPDASTVLPASSAKRARPQEPNVKVMPLQYETCDVKDLGVLISDMLMELVRLNDGYPLRDGTLTRFHSRAPPGISVRDYLSRLIVHATLSPPILLSMVFYVDKLCAMYPAFTISSLTVHRFLITAATVAAKGLSDSFWTNSLYARVGGVSVRELALLELEFLRKLEWRIVPKPEVLVDYYKGLVDRGTGYMIEKVPEAGPTASISNQTPAAPNGSATGIHTNESGI</sequence>
<evidence type="ECO:0000313" key="2">
    <source>
        <dbReference type="EMBL" id="RAR06095.1"/>
    </source>
</evidence>
<feature type="compositionally biased region" description="Low complexity" evidence="1">
    <location>
        <begin position="104"/>
        <end position="121"/>
    </location>
</feature>
<gene>
    <name evidence="2" type="ORF">DDE83_007059</name>
</gene>
<feature type="compositionally biased region" description="Basic residues" evidence="1">
    <location>
        <begin position="21"/>
        <end position="30"/>
    </location>
</feature>
<comment type="caution">
    <text evidence="2">The sequence shown here is derived from an EMBL/GenBank/DDBJ whole genome shotgun (WGS) entry which is preliminary data.</text>
</comment>
<dbReference type="GO" id="GO:0016538">
    <property type="term" value="F:cyclin-dependent protein serine/threonine kinase regulator activity"/>
    <property type="evidence" value="ECO:0007669"/>
    <property type="project" value="TreeGrafter"/>
</dbReference>
<dbReference type="PANTHER" id="PTHR15615">
    <property type="match status" value="1"/>
</dbReference>
<feature type="compositionally biased region" description="Low complexity" evidence="1">
    <location>
        <begin position="172"/>
        <end position="181"/>
    </location>
</feature>
<keyword evidence="3" id="KW-1185">Reference proteome</keyword>
<dbReference type="Gene3D" id="1.10.472.10">
    <property type="entry name" value="Cyclin-like"/>
    <property type="match status" value="1"/>
</dbReference>
<feature type="region of interest" description="Disordered" evidence="1">
    <location>
        <begin position="399"/>
        <end position="424"/>
    </location>
</feature>
<dbReference type="SUPFAM" id="SSF47954">
    <property type="entry name" value="Cyclin-like"/>
    <property type="match status" value="1"/>
</dbReference>
<dbReference type="OrthoDB" id="337735at2759"/>
<name>A0A364MX56_STELY</name>
<organism evidence="2 3">
    <name type="scientific">Stemphylium lycopersici</name>
    <name type="common">Tomato gray leaf spot disease fungus</name>
    <name type="synonym">Thyrospora lycopersici</name>
    <dbReference type="NCBI Taxonomy" id="183478"/>
    <lineage>
        <taxon>Eukaryota</taxon>
        <taxon>Fungi</taxon>
        <taxon>Dikarya</taxon>
        <taxon>Ascomycota</taxon>
        <taxon>Pezizomycotina</taxon>
        <taxon>Dothideomycetes</taxon>
        <taxon>Pleosporomycetidae</taxon>
        <taxon>Pleosporales</taxon>
        <taxon>Pleosporineae</taxon>
        <taxon>Pleosporaceae</taxon>
        <taxon>Stemphylium</taxon>
    </lineage>
</organism>
<evidence type="ECO:0000313" key="3">
    <source>
        <dbReference type="Proteomes" id="UP000249619"/>
    </source>
</evidence>
<evidence type="ECO:0000256" key="1">
    <source>
        <dbReference type="SAM" id="MobiDB-lite"/>
    </source>
</evidence>
<dbReference type="GO" id="GO:0000307">
    <property type="term" value="C:cyclin-dependent protein kinase holoenzyme complex"/>
    <property type="evidence" value="ECO:0007669"/>
    <property type="project" value="TreeGrafter"/>
</dbReference>
<accession>A0A364MX56</accession>
<dbReference type="EMBL" id="QGDH01000120">
    <property type="protein sequence ID" value="RAR06095.1"/>
    <property type="molecule type" value="Genomic_DNA"/>
</dbReference>
<proteinExistence type="predicted"/>
<reference evidence="3" key="1">
    <citation type="submission" date="2018-05" db="EMBL/GenBank/DDBJ databases">
        <title>Draft genome sequence of Stemphylium lycopersici strain CIDEFI 213.</title>
        <authorList>
            <person name="Medina R."/>
            <person name="Franco M.E.E."/>
            <person name="Lucentini C.G."/>
            <person name="Saparrat M.C.N."/>
            <person name="Balatti P.A."/>
        </authorList>
    </citation>
    <scope>NUCLEOTIDE SEQUENCE [LARGE SCALE GENOMIC DNA]</scope>
    <source>
        <strain evidence="3">CIDEFI 213</strain>
    </source>
</reference>
<dbReference type="PANTHER" id="PTHR15615:SF117">
    <property type="entry name" value="PHO85 CYCLIN PHO80"/>
    <property type="match status" value="1"/>
</dbReference>
<feature type="compositionally biased region" description="Polar residues" evidence="1">
    <location>
        <begin position="400"/>
        <end position="424"/>
    </location>
</feature>
<dbReference type="GO" id="GO:0019901">
    <property type="term" value="F:protein kinase binding"/>
    <property type="evidence" value="ECO:0007669"/>
    <property type="project" value="InterPro"/>
</dbReference>
<dbReference type="STRING" id="183478.A0A364MX56"/>
<feature type="compositionally biased region" description="Pro residues" evidence="1">
    <location>
        <begin position="157"/>
        <end position="171"/>
    </location>
</feature>
<dbReference type="GO" id="GO:0005634">
    <property type="term" value="C:nucleus"/>
    <property type="evidence" value="ECO:0007669"/>
    <property type="project" value="TreeGrafter"/>
</dbReference>
<feature type="compositionally biased region" description="Low complexity" evidence="1">
    <location>
        <begin position="31"/>
        <end position="42"/>
    </location>
</feature>
<dbReference type="Proteomes" id="UP000249619">
    <property type="component" value="Unassembled WGS sequence"/>
</dbReference>
<protein>
    <submittedName>
        <fullName evidence="2">Cyclin-domain-containing protein</fullName>
    </submittedName>
</protein>
<dbReference type="InterPro" id="IPR036915">
    <property type="entry name" value="Cyclin-like_sf"/>
</dbReference>
<dbReference type="CDD" id="cd20558">
    <property type="entry name" value="CYCLIN_ScPCL7-like"/>
    <property type="match status" value="1"/>
</dbReference>
<dbReference type="InterPro" id="IPR013922">
    <property type="entry name" value="Cyclin_PHO80-like"/>
</dbReference>
<dbReference type="Pfam" id="PF08613">
    <property type="entry name" value="Cyclin"/>
    <property type="match status" value="1"/>
</dbReference>
<feature type="region of interest" description="Disordered" evidence="1">
    <location>
        <begin position="1"/>
        <end position="218"/>
    </location>
</feature>